<evidence type="ECO:0000256" key="6">
    <source>
        <dbReference type="ARBA" id="ARBA00022801"/>
    </source>
</evidence>
<evidence type="ECO:0000256" key="1">
    <source>
        <dbReference type="ARBA" id="ARBA00000810"/>
    </source>
</evidence>
<comment type="catalytic activity">
    <reaction evidence="1">
        <text>Hydrolysis of proteins and small molecule substrates at -Asn-|-Xaa- bonds.</text>
        <dbReference type="EC" id="3.4.22.34"/>
    </reaction>
</comment>
<dbReference type="GO" id="GO:0051603">
    <property type="term" value="P:proteolysis involved in protein catabolic process"/>
    <property type="evidence" value="ECO:0007669"/>
    <property type="project" value="InterPro"/>
</dbReference>
<dbReference type="InterPro" id="IPR043577">
    <property type="entry name" value="AE"/>
</dbReference>
<dbReference type="GO" id="GO:0004197">
    <property type="term" value="F:cysteine-type endopeptidase activity"/>
    <property type="evidence" value="ECO:0007669"/>
    <property type="project" value="UniProtKB-EC"/>
</dbReference>
<dbReference type="InterPro" id="IPR048501">
    <property type="entry name" value="Legum_prodom"/>
</dbReference>
<reference evidence="10" key="2">
    <citation type="submission" date="2023-05" db="EMBL/GenBank/DDBJ databases">
        <authorList>
            <person name="Schelkunov M.I."/>
        </authorList>
    </citation>
    <scope>NUCLEOTIDE SEQUENCE</scope>
    <source>
        <strain evidence="10">Hsosn_3</strain>
        <tissue evidence="10">Leaf</tissue>
    </source>
</reference>
<feature type="domain" description="Legumain prodomain" evidence="9">
    <location>
        <begin position="388"/>
        <end position="479"/>
    </location>
</feature>
<evidence type="ECO:0000256" key="7">
    <source>
        <dbReference type="ARBA" id="ARBA00022807"/>
    </source>
</evidence>
<dbReference type="PIRSF" id="PIRSF019663">
    <property type="entry name" value="Legumain"/>
    <property type="match status" value="1"/>
</dbReference>
<comment type="similarity">
    <text evidence="2">Belongs to the peptidase C13 family.</text>
</comment>
<evidence type="ECO:0000256" key="3">
    <source>
        <dbReference type="ARBA" id="ARBA00012628"/>
    </source>
</evidence>
<reference evidence="10" key="1">
    <citation type="submission" date="2023-02" db="EMBL/GenBank/DDBJ databases">
        <title>Genome of toxic invasive species Heracleum sosnowskyi carries increased number of genes despite the absence of recent whole-genome duplications.</title>
        <authorList>
            <person name="Schelkunov M."/>
            <person name="Shtratnikova V."/>
            <person name="Makarenko M."/>
            <person name="Klepikova A."/>
            <person name="Omelchenko D."/>
            <person name="Novikova G."/>
            <person name="Obukhova E."/>
            <person name="Bogdanov V."/>
            <person name="Penin A."/>
            <person name="Logacheva M."/>
        </authorList>
    </citation>
    <scope>NUCLEOTIDE SEQUENCE</scope>
    <source>
        <strain evidence="10">Hsosn_3</strain>
        <tissue evidence="10">Leaf</tissue>
    </source>
</reference>
<evidence type="ECO:0000313" key="10">
    <source>
        <dbReference type="EMBL" id="KAK1367850.1"/>
    </source>
</evidence>
<keyword evidence="6" id="KW-0378">Hydrolase</keyword>
<proteinExistence type="inferred from homology"/>
<dbReference type="EC" id="3.4.22.34" evidence="3"/>
<accession>A0AAD8HIB7</accession>
<dbReference type="FunFam" id="1.10.132.130:FF:000001">
    <property type="entry name" value="Vacuolar-processing enzyme beta-isozyme"/>
    <property type="match status" value="1"/>
</dbReference>
<keyword evidence="4" id="KW-0645">Protease</keyword>
<dbReference type="PANTHER" id="PTHR12000:SF50">
    <property type="entry name" value="VACUOLAR-PROCESSING ENZYME GAMMA-ISOZYME"/>
    <property type="match status" value="1"/>
</dbReference>
<evidence type="ECO:0000259" key="9">
    <source>
        <dbReference type="Pfam" id="PF20985"/>
    </source>
</evidence>
<gene>
    <name evidence="10" type="ORF">POM88_033942</name>
</gene>
<keyword evidence="5" id="KW-0732">Signal</keyword>
<dbReference type="Gene3D" id="1.10.132.130">
    <property type="match status" value="1"/>
</dbReference>
<dbReference type="AlphaFoldDB" id="A0AAD8HIB7"/>
<dbReference type="EMBL" id="JAUIZM010000008">
    <property type="protein sequence ID" value="KAK1367850.1"/>
    <property type="molecule type" value="Genomic_DNA"/>
</dbReference>
<comment type="caution">
    <text evidence="10">The sequence shown here is derived from an EMBL/GenBank/DDBJ whole genome shotgun (WGS) entry which is preliminary data.</text>
</comment>
<evidence type="ECO:0000256" key="5">
    <source>
        <dbReference type="ARBA" id="ARBA00022729"/>
    </source>
</evidence>
<keyword evidence="11" id="KW-1185">Reference proteome</keyword>
<dbReference type="Pfam" id="PF01650">
    <property type="entry name" value="Peptidase_C13"/>
    <property type="match status" value="1"/>
</dbReference>
<dbReference type="PRINTS" id="PR00776">
    <property type="entry name" value="HEMOGLOBNASE"/>
</dbReference>
<feature type="active site" description="Nucleophile" evidence="8">
    <location>
        <position position="220"/>
    </location>
</feature>
<dbReference type="InterPro" id="IPR046427">
    <property type="entry name" value="Legumain_prodom_sf"/>
</dbReference>
<feature type="active site" evidence="8">
    <location>
        <position position="178"/>
    </location>
</feature>
<organism evidence="10 11">
    <name type="scientific">Heracleum sosnowskyi</name>
    <dbReference type="NCBI Taxonomy" id="360622"/>
    <lineage>
        <taxon>Eukaryota</taxon>
        <taxon>Viridiplantae</taxon>
        <taxon>Streptophyta</taxon>
        <taxon>Embryophyta</taxon>
        <taxon>Tracheophyta</taxon>
        <taxon>Spermatophyta</taxon>
        <taxon>Magnoliopsida</taxon>
        <taxon>eudicotyledons</taxon>
        <taxon>Gunneridae</taxon>
        <taxon>Pentapetalae</taxon>
        <taxon>asterids</taxon>
        <taxon>campanulids</taxon>
        <taxon>Apiales</taxon>
        <taxon>Apiaceae</taxon>
        <taxon>Apioideae</taxon>
        <taxon>apioid superclade</taxon>
        <taxon>Tordylieae</taxon>
        <taxon>Tordyliinae</taxon>
        <taxon>Heracleum</taxon>
    </lineage>
</organism>
<protein>
    <recommendedName>
        <fullName evidence="3">legumain</fullName>
        <ecNumber evidence="3">3.4.22.34</ecNumber>
    </recommendedName>
</protein>
<dbReference type="CDD" id="cd21115">
    <property type="entry name" value="legumain_C"/>
    <property type="match status" value="1"/>
</dbReference>
<evidence type="ECO:0000313" key="11">
    <source>
        <dbReference type="Proteomes" id="UP001237642"/>
    </source>
</evidence>
<dbReference type="FunFam" id="3.40.50.1460:FF:000006">
    <property type="entry name" value="Legumain"/>
    <property type="match status" value="1"/>
</dbReference>
<evidence type="ECO:0000256" key="2">
    <source>
        <dbReference type="ARBA" id="ARBA00009941"/>
    </source>
</evidence>
<dbReference type="PIRSF" id="PIRSF500139">
    <property type="entry name" value="AE"/>
    <property type="match status" value="1"/>
</dbReference>
<dbReference type="Gene3D" id="3.40.50.1460">
    <property type="match status" value="1"/>
</dbReference>
<dbReference type="GO" id="GO:0005773">
    <property type="term" value="C:vacuole"/>
    <property type="evidence" value="ECO:0007669"/>
    <property type="project" value="GOC"/>
</dbReference>
<dbReference type="GO" id="GO:0006624">
    <property type="term" value="P:vacuolar protein processing"/>
    <property type="evidence" value="ECO:0007669"/>
    <property type="project" value="TreeGrafter"/>
</dbReference>
<evidence type="ECO:0000256" key="4">
    <source>
        <dbReference type="ARBA" id="ARBA00022670"/>
    </source>
</evidence>
<dbReference type="Pfam" id="PF20985">
    <property type="entry name" value="Legum_prodom"/>
    <property type="match status" value="1"/>
</dbReference>
<dbReference type="InterPro" id="IPR001096">
    <property type="entry name" value="Peptidase_C13"/>
</dbReference>
<evidence type="ECO:0000256" key="8">
    <source>
        <dbReference type="PIRSR" id="PIRSR019663-1"/>
    </source>
</evidence>
<dbReference type="PANTHER" id="PTHR12000">
    <property type="entry name" value="HEMOGLOBINASE FAMILY MEMBER"/>
    <property type="match status" value="1"/>
</dbReference>
<keyword evidence="7" id="KW-0788">Thiol protease</keyword>
<name>A0AAD8HIB7_9APIA</name>
<sequence length="496" mass="55116">MRSCLSSSLAIPLLQKVTFFRLLQSTMKINIVGGAALIVSLTLASLACLEFTVGDSNDTTWAVLVAGSRGYENYRHQADVCHAYQLLREGGIQDENIIVFMYNDVAFADENPRKGVLINTPDGPNVYQGVPKDYTGEDVNVKNLFAVILGNKSATTGGSGKVLRTGPDDHIFIYYSGHGGPGVLGMPTNPHVFADDLVNVLTEKHTLKTYKSLVIYLDSCESGSLFEGLLSQELNIYATTATDAYHCNYVTYCPGIFPNAAPEDYETCLGNFFSISWMEESKEIAGTLREQMELIKEKTFPLASRVEQYGNLRLNRNKLSTYFGKYPPNANFSSGKNKFLRSWSALGFVEDAQVVNQRDASLHHFWAKYLFAQDFDRKTKAHRDFVDLLGHGMYLENCFEFIGKLIFGMKKGPEVLKTVRPSGEPLVDDWTCLKTLVRTFEVHCGSLSQHGMKYMRSIANICNSKVPVDQVFVAIKQTCAAFPPNPWSSLSTGFSA</sequence>
<dbReference type="Proteomes" id="UP001237642">
    <property type="component" value="Unassembled WGS sequence"/>
</dbReference>